<dbReference type="AlphaFoldDB" id="W0RG75"/>
<dbReference type="Proteomes" id="UP000019151">
    <property type="component" value="Chromosome"/>
</dbReference>
<evidence type="ECO:0000313" key="2">
    <source>
        <dbReference type="EMBL" id="AHG90109.1"/>
    </source>
</evidence>
<proteinExistence type="predicted"/>
<accession>W0RG75</accession>
<reference evidence="2 3" key="1">
    <citation type="journal article" date="2014" name="Genome Announc.">
        <title>Genome Sequence and Methylome of Soil Bacterium Gemmatirosa kalamazoonensis KBS708T, a Member of the Rarely Cultivated Gemmatimonadetes Phylum.</title>
        <authorList>
            <person name="Debruyn J.M."/>
            <person name="Radosevich M."/>
            <person name="Wommack K.E."/>
            <person name="Polson S.W."/>
            <person name="Hauser L.J."/>
            <person name="Fawaz M.N."/>
            <person name="Korlach J."/>
            <person name="Tsai Y.C."/>
        </authorList>
    </citation>
    <scope>NUCLEOTIDE SEQUENCE [LARGE SCALE GENOMIC DNA]</scope>
    <source>
        <strain evidence="2 3">KBS708</strain>
    </source>
</reference>
<dbReference type="STRING" id="861299.J421_2572"/>
<name>W0RG75_9BACT</name>
<feature type="chain" id="PRO_5004794306" description="DUF5723 domain-containing protein" evidence="1">
    <location>
        <begin position="25"/>
        <end position="421"/>
    </location>
</feature>
<evidence type="ECO:0008006" key="4">
    <source>
        <dbReference type="Google" id="ProtNLM"/>
    </source>
</evidence>
<organism evidence="2 3">
    <name type="scientific">Gemmatirosa kalamazoonensis</name>
    <dbReference type="NCBI Taxonomy" id="861299"/>
    <lineage>
        <taxon>Bacteria</taxon>
        <taxon>Pseudomonadati</taxon>
        <taxon>Gemmatimonadota</taxon>
        <taxon>Gemmatimonadia</taxon>
        <taxon>Gemmatimonadales</taxon>
        <taxon>Gemmatimonadaceae</taxon>
        <taxon>Gemmatirosa</taxon>
    </lineage>
</organism>
<evidence type="ECO:0000313" key="3">
    <source>
        <dbReference type="Proteomes" id="UP000019151"/>
    </source>
</evidence>
<dbReference type="Gene3D" id="2.40.160.60">
    <property type="entry name" value="Outer membrane protein transport protein (OMPP1/FadL/TodX)"/>
    <property type="match status" value="1"/>
</dbReference>
<evidence type="ECO:0000256" key="1">
    <source>
        <dbReference type="SAM" id="SignalP"/>
    </source>
</evidence>
<protein>
    <recommendedName>
        <fullName evidence="4">DUF5723 domain-containing protein</fullName>
    </recommendedName>
</protein>
<dbReference type="KEGG" id="gba:J421_2572"/>
<dbReference type="HOGENOM" id="CLU_651743_0_0_0"/>
<gene>
    <name evidence="2" type="ORF">J421_2572</name>
</gene>
<dbReference type="RefSeq" id="WP_025411583.1">
    <property type="nucleotide sequence ID" value="NZ_CP007128.1"/>
</dbReference>
<dbReference type="Pfam" id="PF13729">
    <property type="entry name" value="TraF_2"/>
    <property type="match status" value="1"/>
</dbReference>
<dbReference type="InParanoid" id="W0RG75"/>
<keyword evidence="1" id="KW-0732">Signal</keyword>
<keyword evidence="3" id="KW-1185">Reference proteome</keyword>
<dbReference type="EMBL" id="CP007128">
    <property type="protein sequence ID" value="AHG90109.1"/>
    <property type="molecule type" value="Genomic_DNA"/>
</dbReference>
<feature type="signal peptide" evidence="1">
    <location>
        <begin position="1"/>
        <end position="24"/>
    </location>
</feature>
<sequence length="421" mass="41871">MTTQQTFRAALAACTTLVAATAGAQLPNGSAAAAGMAGSFTAAARGADAATWNPANLGLPGNPTFSLRALSAGGVSGLDPVSWGDFVGYGDGTIPRDVRLQWVDRVAASGAQSGAVEGGATAVAFNVGRLGVHVGSVGYATASLSPDAVEALFFGNAGRTGQPRDLALAGSSLRAGAFATAAASYAHPLGEVAGGRAALGVTAKLVRGVASLRAQDAGSSVTASDIAVRFPVVVSHGTDAGSGTGVDVGAAWQGERVTLGARVENVVNTFRWDETALSFRAGSASFDGTTSSSDFDERPYADAPQPLRDAIAAERFAPAIGAGLAFRGAHALTVTADARHQLGGDDAIVIGPRTHVGVGVESRALTALPLRAGAAYVTGGWQAAAGLGLRLGAFEIAGAYTLRDAAAGRASGVMLNIVGVR</sequence>
<dbReference type="InterPro" id="IPR032811">
    <property type="entry name" value="Put_conjugal_transfer"/>
</dbReference>